<dbReference type="SMART" id="SM00283">
    <property type="entry name" value="MA"/>
    <property type="match status" value="1"/>
</dbReference>
<accession>A0A240EKU6</accession>
<dbReference type="PRINTS" id="PR00260">
    <property type="entry name" value="CHEMTRNSDUCR"/>
</dbReference>
<evidence type="ECO:0000256" key="1">
    <source>
        <dbReference type="ARBA" id="ARBA00004370"/>
    </source>
</evidence>
<keyword evidence="10" id="KW-1185">Reference proteome</keyword>
<evidence type="ECO:0000256" key="3">
    <source>
        <dbReference type="ARBA" id="ARBA00029447"/>
    </source>
</evidence>
<sequence length="681" mass="75534">MTSSTPRKRPVSLIHSLSAIFVLICSFFIALNWLSTNGLTQVKHQFDNLSSYVLPLAMNNAALTQDTLEQVKLLNYGSQLTSNEELNMVKERIGQLTSQSEIRVNSLFDLAKMMGNVVSEEQRLLLSEKIAELQSVTDSVLTLHSQLIAMKARIDKQVTGFRYGLSSIGPEMNRISLILSPDNPVSSDAASRFIASASSMESTFLVMMMQEELNKAKNEYREMRNRIAGINLAFADFSDWHPEVEEFASLIAPYEMVQDGFKAGGVLSQILDRLEVLEKQKRELERAVVLADETAQLLQQISDTASGLIKQSQSVVNHSLEATLQWSIAATGFLMATVIVIFFVLRRWVNRSLKNIVSHLTRLTEHDLAGKVRLAGPTEMQDIASKLNQVIESTHDSIRVVTRNCETLYQTAEISHGAAEETRMSLHSQNSALESMVTTVTELEASIKEIAQVTTASFNDSQQAENYANVGLQAVSDNQLRLHVLHTTLSHNEVSMSELDDKVKQIQEMVDMISGIADNTNLLALNAAIEAARAGDKGRGFAVVADEVRKLASDTSAQTTNIRQMMSELIQAALDSQQSVFDSRQEMSFALESSERVKTSFTDIAQAVNQIRNRVEQVSVATEQQERATADVGRAIVYVTEQGEHSSMQLESMVESAEQVADIAGRQQAMLHKYHLNQVQD</sequence>
<comment type="subcellular location">
    <subcellularLocation>
        <location evidence="1">Membrane</location>
    </subcellularLocation>
</comment>
<dbReference type="InterPro" id="IPR004090">
    <property type="entry name" value="Chemotax_Me-accpt_rcpt"/>
</dbReference>
<dbReference type="PANTHER" id="PTHR32089:SF120">
    <property type="entry name" value="METHYL-ACCEPTING CHEMOTAXIS PROTEIN TLPQ"/>
    <property type="match status" value="1"/>
</dbReference>
<feature type="coiled-coil region" evidence="5">
    <location>
        <begin position="206"/>
        <end position="233"/>
    </location>
</feature>
<evidence type="ECO:0000256" key="5">
    <source>
        <dbReference type="SAM" id="Coils"/>
    </source>
</evidence>
<keyword evidence="2 4" id="KW-0807">Transducer</keyword>
<protein>
    <submittedName>
        <fullName evidence="9">Methyl-accepting chemotaxis protein McpA</fullName>
    </submittedName>
</protein>
<feature type="coiled-coil region" evidence="5">
    <location>
        <begin position="267"/>
        <end position="294"/>
    </location>
</feature>
<dbReference type="AlphaFoldDB" id="A0A240EKU6"/>
<dbReference type="SUPFAM" id="SSF58104">
    <property type="entry name" value="Methyl-accepting chemotaxis protein (MCP) signaling domain"/>
    <property type="match status" value="1"/>
</dbReference>
<keyword evidence="5" id="KW-0175">Coiled coil</keyword>
<dbReference type="Pfam" id="PF00672">
    <property type="entry name" value="HAMP"/>
    <property type="match status" value="1"/>
</dbReference>
<evidence type="ECO:0000256" key="6">
    <source>
        <dbReference type="SAM" id="Phobius"/>
    </source>
</evidence>
<gene>
    <name evidence="9" type="primary">mcpA</name>
    <name evidence="9" type="ORF">VTH8203_02974</name>
</gene>
<dbReference type="EMBL" id="OANU01000054">
    <property type="protein sequence ID" value="SNX49327.1"/>
    <property type="molecule type" value="Genomic_DNA"/>
</dbReference>
<evidence type="ECO:0000256" key="4">
    <source>
        <dbReference type="PROSITE-ProRule" id="PRU00284"/>
    </source>
</evidence>
<feature type="domain" description="Methyl-accepting transducer" evidence="7">
    <location>
        <begin position="404"/>
        <end position="640"/>
    </location>
</feature>
<evidence type="ECO:0000259" key="7">
    <source>
        <dbReference type="PROSITE" id="PS50111"/>
    </source>
</evidence>
<dbReference type="InterPro" id="IPR004089">
    <property type="entry name" value="MCPsignal_dom"/>
</dbReference>
<keyword evidence="6" id="KW-0812">Transmembrane</keyword>
<dbReference type="Pfam" id="PF00015">
    <property type="entry name" value="MCPsignal"/>
    <property type="match status" value="1"/>
</dbReference>
<dbReference type="RefSeq" id="WP_096994404.1">
    <property type="nucleotide sequence ID" value="NZ_JBHSII010000001.1"/>
</dbReference>
<dbReference type="Proteomes" id="UP000219336">
    <property type="component" value="Unassembled WGS sequence"/>
</dbReference>
<comment type="similarity">
    <text evidence="3">Belongs to the methyl-accepting chemotaxis (MCP) protein family.</text>
</comment>
<organism evidence="9 10">
    <name type="scientific">Vibrio thalassae</name>
    <dbReference type="NCBI Taxonomy" id="1243014"/>
    <lineage>
        <taxon>Bacteria</taxon>
        <taxon>Pseudomonadati</taxon>
        <taxon>Pseudomonadota</taxon>
        <taxon>Gammaproteobacteria</taxon>
        <taxon>Vibrionales</taxon>
        <taxon>Vibrionaceae</taxon>
        <taxon>Vibrio</taxon>
    </lineage>
</organism>
<name>A0A240EKU6_9VIBR</name>
<dbReference type="GO" id="GO:0006935">
    <property type="term" value="P:chemotaxis"/>
    <property type="evidence" value="ECO:0007669"/>
    <property type="project" value="InterPro"/>
</dbReference>
<feature type="transmembrane region" description="Helical" evidence="6">
    <location>
        <begin position="324"/>
        <end position="345"/>
    </location>
</feature>
<dbReference type="Gene3D" id="1.10.287.950">
    <property type="entry name" value="Methyl-accepting chemotaxis protein"/>
    <property type="match status" value="1"/>
</dbReference>
<evidence type="ECO:0000313" key="9">
    <source>
        <dbReference type="EMBL" id="SNX49327.1"/>
    </source>
</evidence>
<feature type="transmembrane region" description="Helical" evidence="6">
    <location>
        <begin position="12"/>
        <end position="34"/>
    </location>
</feature>
<dbReference type="PROSITE" id="PS50111">
    <property type="entry name" value="CHEMOTAXIS_TRANSDUC_2"/>
    <property type="match status" value="1"/>
</dbReference>
<dbReference type="SMART" id="SM00304">
    <property type="entry name" value="HAMP"/>
    <property type="match status" value="1"/>
</dbReference>
<dbReference type="OrthoDB" id="9765776at2"/>
<dbReference type="PROSITE" id="PS50885">
    <property type="entry name" value="HAMP"/>
    <property type="match status" value="1"/>
</dbReference>
<proteinExistence type="inferred from homology"/>
<keyword evidence="6" id="KW-0472">Membrane</keyword>
<dbReference type="PANTHER" id="PTHR32089">
    <property type="entry name" value="METHYL-ACCEPTING CHEMOTAXIS PROTEIN MCPB"/>
    <property type="match status" value="1"/>
</dbReference>
<dbReference type="GO" id="GO:0007165">
    <property type="term" value="P:signal transduction"/>
    <property type="evidence" value="ECO:0007669"/>
    <property type="project" value="UniProtKB-KW"/>
</dbReference>
<evidence type="ECO:0000256" key="2">
    <source>
        <dbReference type="ARBA" id="ARBA00023224"/>
    </source>
</evidence>
<dbReference type="InterPro" id="IPR003660">
    <property type="entry name" value="HAMP_dom"/>
</dbReference>
<evidence type="ECO:0000313" key="10">
    <source>
        <dbReference type="Proteomes" id="UP000219336"/>
    </source>
</evidence>
<dbReference type="GO" id="GO:0016020">
    <property type="term" value="C:membrane"/>
    <property type="evidence" value="ECO:0007669"/>
    <property type="project" value="UniProtKB-SubCell"/>
</dbReference>
<reference evidence="10" key="1">
    <citation type="submission" date="2016-06" db="EMBL/GenBank/DDBJ databases">
        <authorList>
            <person name="Rodrigo-Torres L."/>
            <person name="Arahal R.D."/>
            <person name="Lucena T."/>
        </authorList>
    </citation>
    <scope>NUCLEOTIDE SEQUENCE [LARGE SCALE GENOMIC DNA]</scope>
    <source>
        <strain evidence="10">CECT8203</strain>
    </source>
</reference>
<dbReference type="GO" id="GO:0004888">
    <property type="term" value="F:transmembrane signaling receptor activity"/>
    <property type="evidence" value="ECO:0007669"/>
    <property type="project" value="InterPro"/>
</dbReference>
<feature type="domain" description="HAMP" evidence="8">
    <location>
        <begin position="347"/>
        <end position="399"/>
    </location>
</feature>
<evidence type="ECO:0000259" key="8">
    <source>
        <dbReference type="PROSITE" id="PS50885"/>
    </source>
</evidence>
<keyword evidence="6" id="KW-1133">Transmembrane helix</keyword>